<dbReference type="EMBL" id="OVEO01000016">
    <property type="protein sequence ID" value="SPR00997.1"/>
    <property type="molecule type" value="Genomic_DNA"/>
</dbReference>
<proteinExistence type="predicted"/>
<dbReference type="Proteomes" id="UP000290189">
    <property type="component" value="Unassembled WGS sequence"/>
</dbReference>
<organism evidence="1 3">
    <name type="scientific">Plasmodiophora brassicae</name>
    <name type="common">Clubroot disease agent</name>
    <dbReference type="NCBI Taxonomy" id="37360"/>
    <lineage>
        <taxon>Eukaryota</taxon>
        <taxon>Sar</taxon>
        <taxon>Rhizaria</taxon>
        <taxon>Endomyxa</taxon>
        <taxon>Phytomyxea</taxon>
        <taxon>Plasmodiophorida</taxon>
        <taxon>Plasmodiophoridae</taxon>
        <taxon>Plasmodiophora</taxon>
    </lineage>
</organism>
<evidence type="ECO:0000313" key="3">
    <source>
        <dbReference type="Proteomes" id="UP000039324"/>
    </source>
</evidence>
<dbReference type="AlphaFoldDB" id="A0A0G4IP98"/>
<evidence type="ECO:0000313" key="4">
    <source>
        <dbReference type="Proteomes" id="UP000290189"/>
    </source>
</evidence>
<keyword evidence="2" id="KW-0496">Mitochondrion</keyword>
<name>A0A0G4IP98_PLABS</name>
<sequence length="150" mass="15645">MGSAVSTSSSLNVALLESQVYSEPAGSAVPGKAPGGARWTVLADRGPMQVVVTPRGASPIIVRRDRAIGTWTVEAGEACTWRTKTSREMADLLAELTAGSPTASLQVRTPKGDVLSDHCLSFDGATATIKRHKLEAAIVPILERPDHAGG</sequence>
<accession>A0A0G4IP98</accession>
<dbReference type="Proteomes" id="UP000039324">
    <property type="component" value="Unassembled WGS sequence"/>
</dbReference>
<geneLocation type="mitochondrion" evidence="2"/>
<protein>
    <submittedName>
        <fullName evidence="1">Uncharacterized protein</fullName>
    </submittedName>
</protein>
<evidence type="ECO:0000313" key="2">
    <source>
        <dbReference type="EMBL" id="SPR00997.1"/>
    </source>
</evidence>
<reference evidence="1 3" key="1">
    <citation type="submission" date="2015-02" db="EMBL/GenBank/DDBJ databases">
        <authorList>
            <person name="Chooi Y.-H."/>
        </authorList>
    </citation>
    <scope>NUCLEOTIDE SEQUENCE [LARGE SCALE GENOMIC DNA]</scope>
    <source>
        <strain evidence="1">E3</strain>
    </source>
</reference>
<evidence type="ECO:0000313" key="1">
    <source>
        <dbReference type="EMBL" id="CEO97017.1"/>
    </source>
</evidence>
<dbReference type="EMBL" id="CDSF01000078">
    <property type="protein sequence ID" value="CEO97017.1"/>
    <property type="molecule type" value="Genomic_DNA"/>
</dbReference>
<keyword evidence="3" id="KW-1185">Reference proteome</keyword>
<reference evidence="2 4" key="2">
    <citation type="submission" date="2018-03" db="EMBL/GenBank/DDBJ databases">
        <authorList>
            <person name="Fogelqvist J."/>
        </authorList>
    </citation>
    <scope>NUCLEOTIDE SEQUENCE [LARGE SCALE GENOMIC DNA]</scope>
</reference>
<gene>
    <name evidence="1" type="ORF">PBRA_005621</name>
    <name evidence="2" type="ORF">PLBR_LOCUS8212</name>
</gene>